<dbReference type="GO" id="GO:0000156">
    <property type="term" value="F:phosphorelay response regulator activity"/>
    <property type="evidence" value="ECO:0007669"/>
    <property type="project" value="TreeGrafter"/>
</dbReference>
<evidence type="ECO:0000256" key="1">
    <source>
        <dbReference type="PROSITE-ProRule" id="PRU00169"/>
    </source>
</evidence>
<dbReference type="Proteomes" id="UP000537204">
    <property type="component" value="Unassembled WGS sequence"/>
</dbReference>
<dbReference type="InterPro" id="IPR007492">
    <property type="entry name" value="LytTR_DNA-bd_dom"/>
</dbReference>
<dbReference type="Pfam" id="PF00072">
    <property type="entry name" value="Response_reg"/>
    <property type="match status" value="1"/>
</dbReference>
<keyword evidence="1" id="KW-0597">Phosphoprotein</keyword>
<gene>
    <name evidence="4" type="ORF">HDE68_004282</name>
</gene>
<evidence type="ECO:0000313" key="5">
    <source>
        <dbReference type="Proteomes" id="UP000537204"/>
    </source>
</evidence>
<proteinExistence type="predicted"/>
<accession>A0A7W8ZQU5</accession>
<dbReference type="SMART" id="SM00448">
    <property type="entry name" value="REC"/>
    <property type="match status" value="1"/>
</dbReference>
<evidence type="ECO:0000259" key="2">
    <source>
        <dbReference type="PROSITE" id="PS50110"/>
    </source>
</evidence>
<dbReference type="InterPro" id="IPR051271">
    <property type="entry name" value="2C-system_Tx_regulators"/>
</dbReference>
<dbReference type="Gene3D" id="3.40.50.2300">
    <property type="match status" value="1"/>
</dbReference>
<keyword evidence="4" id="KW-0238">DNA-binding</keyword>
<feature type="modified residue" description="4-aspartylphosphate" evidence="1">
    <location>
        <position position="56"/>
    </location>
</feature>
<name>A0A7W8ZQU5_9SPHI</name>
<dbReference type="RefSeq" id="WP_183884183.1">
    <property type="nucleotide sequence ID" value="NZ_JACHCE010000008.1"/>
</dbReference>
<feature type="domain" description="HTH LytTR-type" evidence="3">
    <location>
        <begin position="142"/>
        <end position="240"/>
    </location>
</feature>
<dbReference type="PANTHER" id="PTHR45526:SF1">
    <property type="entry name" value="TRANSCRIPTIONAL REGULATORY PROTEIN DCUR-RELATED"/>
    <property type="match status" value="1"/>
</dbReference>
<feature type="domain" description="Response regulatory" evidence="2">
    <location>
        <begin position="5"/>
        <end position="116"/>
    </location>
</feature>
<dbReference type="InterPro" id="IPR011006">
    <property type="entry name" value="CheY-like_superfamily"/>
</dbReference>
<sequence>MKKINCIIADDEPLARNVIKNHISRLERLQVVAICTNGAEAFRAMKEIYADLIFLDIQMPQVSGLDLLRTVTKRPAVIITTAYKEFALDGFDLNVLDYLVKPISFERFLQAIDKYENSINPGLSDYPRTLTDTNLVSSEPFIYVKTEKKRVKIELQEILYLEGIKDHIRINTLNHGIVTYQSLNYFEERLPDNLFLRIHRSLIVGINHINSFSASKIEIGEASFPIGRTYLKKVAVRLQNL</sequence>
<dbReference type="Pfam" id="PF04397">
    <property type="entry name" value="LytTR"/>
    <property type="match status" value="1"/>
</dbReference>
<dbReference type="SUPFAM" id="SSF52172">
    <property type="entry name" value="CheY-like"/>
    <property type="match status" value="1"/>
</dbReference>
<dbReference type="PROSITE" id="PS50930">
    <property type="entry name" value="HTH_LYTTR"/>
    <property type="match status" value="1"/>
</dbReference>
<protein>
    <submittedName>
        <fullName evidence="4">DNA-binding LytR/AlgR family response regulator</fullName>
    </submittedName>
</protein>
<organism evidence="4 5">
    <name type="scientific">Pedobacter cryoconitis</name>
    <dbReference type="NCBI Taxonomy" id="188932"/>
    <lineage>
        <taxon>Bacteria</taxon>
        <taxon>Pseudomonadati</taxon>
        <taxon>Bacteroidota</taxon>
        <taxon>Sphingobacteriia</taxon>
        <taxon>Sphingobacteriales</taxon>
        <taxon>Sphingobacteriaceae</taxon>
        <taxon>Pedobacter</taxon>
    </lineage>
</organism>
<evidence type="ECO:0000259" key="3">
    <source>
        <dbReference type="PROSITE" id="PS50930"/>
    </source>
</evidence>
<dbReference type="PANTHER" id="PTHR45526">
    <property type="entry name" value="TRANSCRIPTIONAL REGULATORY PROTEIN DPIA"/>
    <property type="match status" value="1"/>
</dbReference>
<dbReference type="GO" id="GO:0003677">
    <property type="term" value="F:DNA binding"/>
    <property type="evidence" value="ECO:0007669"/>
    <property type="project" value="UniProtKB-KW"/>
</dbReference>
<dbReference type="PROSITE" id="PS50110">
    <property type="entry name" value="RESPONSE_REGULATORY"/>
    <property type="match status" value="1"/>
</dbReference>
<reference evidence="4 5" key="1">
    <citation type="submission" date="2020-08" db="EMBL/GenBank/DDBJ databases">
        <title>Genomic Encyclopedia of Type Strains, Phase IV (KMG-V): Genome sequencing to study the core and pangenomes of soil and plant-associated prokaryotes.</title>
        <authorList>
            <person name="Whitman W."/>
        </authorList>
    </citation>
    <scope>NUCLEOTIDE SEQUENCE [LARGE SCALE GENOMIC DNA]</scope>
    <source>
        <strain evidence="4 5">S3M1</strain>
    </source>
</reference>
<dbReference type="SMART" id="SM00850">
    <property type="entry name" value="LytTR"/>
    <property type="match status" value="1"/>
</dbReference>
<evidence type="ECO:0000313" key="4">
    <source>
        <dbReference type="EMBL" id="MBB5638353.1"/>
    </source>
</evidence>
<dbReference type="AlphaFoldDB" id="A0A7W8ZQU5"/>
<dbReference type="InterPro" id="IPR001789">
    <property type="entry name" value="Sig_transdc_resp-reg_receiver"/>
</dbReference>
<dbReference type="Gene3D" id="2.40.50.1020">
    <property type="entry name" value="LytTr DNA-binding domain"/>
    <property type="match status" value="1"/>
</dbReference>
<comment type="caution">
    <text evidence="4">The sequence shown here is derived from an EMBL/GenBank/DDBJ whole genome shotgun (WGS) entry which is preliminary data.</text>
</comment>
<dbReference type="EMBL" id="JACHCE010000008">
    <property type="protein sequence ID" value="MBB5638353.1"/>
    <property type="molecule type" value="Genomic_DNA"/>
</dbReference>